<dbReference type="GO" id="GO:0003700">
    <property type="term" value="F:DNA-binding transcription factor activity"/>
    <property type="evidence" value="ECO:0007669"/>
    <property type="project" value="InterPro"/>
</dbReference>
<evidence type="ECO:0000313" key="7">
    <source>
        <dbReference type="Proteomes" id="UP000501602"/>
    </source>
</evidence>
<dbReference type="InterPro" id="IPR058163">
    <property type="entry name" value="LysR-type_TF_proteobact-type"/>
</dbReference>
<dbReference type="GO" id="GO:0043565">
    <property type="term" value="F:sequence-specific DNA binding"/>
    <property type="evidence" value="ECO:0007669"/>
    <property type="project" value="TreeGrafter"/>
</dbReference>
<feature type="domain" description="HTH lysR-type" evidence="5">
    <location>
        <begin position="1"/>
        <end position="58"/>
    </location>
</feature>
<dbReference type="PANTHER" id="PTHR30537:SF68">
    <property type="entry name" value="TRANSCRIPTIONAL REGULATOR-RELATED"/>
    <property type="match status" value="1"/>
</dbReference>
<evidence type="ECO:0000256" key="1">
    <source>
        <dbReference type="ARBA" id="ARBA00009437"/>
    </source>
</evidence>
<dbReference type="SUPFAM" id="SSF46785">
    <property type="entry name" value="Winged helix' DNA-binding domain"/>
    <property type="match status" value="1"/>
</dbReference>
<keyword evidence="7" id="KW-1185">Reference proteome</keyword>
<keyword evidence="4" id="KW-0804">Transcription</keyword>
<dbReference type="Pfam" id="PF03466">
    <property type="entry name" value="LysR_substrate"/>
    <property type="match status" value="1"/>
</dbReference>
<dbReference type="AlphaFoldDB" id="A0A6H1UIK8"/>
<dbReference type="PANTHER" id="PTHR30537">
    <property type="entry name" value="HTH-TYPE TRANSCRIPTIONAL REGULATOR"/>
    <property type="match status" value="1"/>
</dbReference>
<comment type="similarity">
    <text evidence="1">Belongs to the LysR transcriptional regulatory family.</text>
</comment>
<evidence type="ECO:0000259" key="5">
    <source>
        <dbReference type="PROSITE" id="PS50931"/>
    </source>
</evidence>
<dbReference type="SUPFAM" id="SSF53850">
    <property type="entry name" value="Periplasmic binding protein-like II"/>
    <property type="match status" value="1"/>
</dbReference>
<evidence type="ECO:0000313" key="6">
    <source>
        <dbReference type="EMBL" id="QIZ78153.1"/>
    </source>
</evidence>
<dbReference type="InterPro" id="IPR036388">
    <property type="entry name" value="WH-like_DNA-bd_sf"/>
</dbReference>
<accession>A0A6H1UIK8</accession>
<evidence type="ECO:0000256" key="2">
    <source>
        <dbReference type="ARBA" id="ARBA00023015"/>
    </source>
</evidence>
<dbReference type="Gene3D" id="1.10.10.10">
    <property type="entry name" value="Winged helix-like DNA-binding domain superfamily/Winged helix DNA-binding domain"/>
    <property type="match status" value="1"/>
</dbReference>
<dbReference type="EMBL" id="CP051180">
    <property type="protein sequence ID" value="QIZ78153.1"/>
    <property type="molecule type" value="Genomic_DNA"/>
</dbReference>
<gene>
    <name evidence="6" type="ORF">HER31_15345</name>
</gene>
<reference evidence="6 7" key="1">
    <citation type="submission" date="2020-04" db="EMBL/GenBank/DDBJ databases">
        <title>Ferrimonas sp. S7 isolated from sea water.</title>
        <authorList>
            <person name="Bae S.S."/>
            <person name="Baek K."/>
        </authorList>
    </citation>
    <scope>NUCLEOTIDE SEQUENCE [LARGE SCALE GENOMIC DNA]</scope>
    <source>
        <strain evidence="6 7">S7</strain>
    </source>
</reference>
<dbReference type="PROSITE" id="PS50931">
    <property type="entry name" value="HTH_LYSR"/>
    <property type="match status" value="1"/>
</dbReference>
<evidence type="ECO:0000256" key="3">
    <source>
        <dbReference type="ARBA" id="ARBA00023125"/>
    </source>
</evidence>
<proteinExistence type="inferred from homology"/>
<dbReference type="Pfam" id="PF00126">
    <property type="entry name" value="HTH_1"/>
    <property type="match status" value="1"/>
</dbReference>
<dbReference type="InterPro" id="IPR036390">
    <property type="entry name" value="WH_DNA-bd_sf"/>
</dbReference>
<sequence>MNLEAVTVFQSVANLLSISRAAEVLDIPTSSISRKIRALEQELGAELFHRGGKRITLTHQGELLLQRAEVITAEIAQIKQEISCHDDSITGEIRIATPPSLASILTTSFFIPFQQRYPQIQLSIQSTQGRQLDELLDCDFAISPNQPRDQSLIASPICKVKRYFCASKRFIATFGEPTSPEQLNLYPFLSLAHSNLAKGELHWNNGKGKSGQVPITSYASSDSPAVLAQMMLADKGIACLPEMVLAELPQDQFQLLFNGEILDINDLYIIYSSRRYQLPRVRLLIDELVENIRQWSSTPPAQ</sequence>
<keyword evidence="3" id="KW-0238">DNA-binding</keyword>
<dbReference type="FunFam" id="1.10.10.10:FF:000001">
    <property type="entry name" value="LysR family transcriptional regulator"/>
    <property type="match status" value="1"/>
</dbReference>
<dbReference type="PRINTS" id="PR00039">
    <property type="entry name" value="HTHLYSR"/>
</dbReference>
<dbReference type="InterPro" id="IPR005119">
    <property type="entry name" value="LysR_subst-bd"/>
</dbReference>
<protein>
    <submittedName>
        <fullName evidence="6">LysR family transcriptional regulator</fullName>
    </submittedName>
</protein>
<organism evidence="6 7">
    <name type="scientific">Ferrimonas lipolytica</name>
    <dbReference type="NCBI Taxonomy" id="2724191"/>
    <lineage>
        <taxon>Bacteria</taxon>
        <taxon>Pseudomonadati</taxon>
        <taxon>Pseudomonadota</taxon>
        <taxon>Gammaproteobacteria</taxon>
        <taxon>Alteromonadales</taxon>
        <taxon>Ferrimonadaceae</taxon>
        <taxon>Ferrimonas</taxon>
    </lineage>
</organism>
<dbReference type="Gene3D" id="3.40.190.290">
    <property type="match status" value="1"/>
</dbReference>
<dbReference type="RefSeq" id="WP_168661842.1">
    <property type="nucleotide sequence ID" value="NZ_CP051180.1"/>
</dbReference>
<dbReference type="Proteomes" id="UP000501602">
    <property type="component" value="Chromosome"/>
</dbReference>
<name>A0A6H1UIK8_9GAMM</name>
<dbReference type="KEGG" id="fes:HER31_15345"/>
<dbReference type="InterPro" id="IPR000847">
    <property type="entry name" value="LysR_HTH_N"/>
</dbReference>
<evidence type="ECO:0000256" key="4">
    <source>
        <dbReference type="ARBA" id="ARBA00023163"/>
    </source>
</evidence>
<keyword evidence="2" id="KW-0805">Transcription regulation</keyword>
<dbReference type="GO" id="GO:0006351">
    <property type="term" value="P:DNA-templated transcription"/>
    <property type="evidence" value="ECO:0007669"/>
    <property type="project" value="TreeGrafter"/>
</dbReference>